<evidence type="ECO:0000256" key="8">
    <source>
        <dbReference type="SAM" id="MobiDB-lite"/>
    </source>
</evidence>
<feature type="binding site" evidence="6">
    <location>
        <position position="241"/>
    </location>
    <ligand>
        <name>a divalent metal cation</name>
        <dbReference type="ChEBI" id="CHEBI:60240"/>
        <label>2</label>
        <note>catalytic</note>
    </ligand>
</feature>
<feature type="binding site" evidence="6">
    <location>
        <position position="113"/>
    </location>
    <ligand>
        <name>a divalent metal cation</name>
        <dbReference type="ChEBI" id="CHEBI:60240"/>
        <label>2</label>
        <note>catalytic</note>
    </ligand>
</feature>
<dbReference type="PRINTS" id="PR00599">
    <property type="entry name" value="MAPEPTIDASE"/>
</dbReference>
<dbReference type="HAMAP" id="MF_01974">
    <property type="entry name" value="MetAP_1"/>
    <property type="match status" value="1"/>
</dbReference>
<dbReference type="CDD" id="cd01086">
    <property type="entry name" value="MetAP1"/>
    <property type="match status" value="1"/>
</dbReference>
<dbReference type="InterPro" id="IPR036005">
    <property type="entry name" value="Creatinase/aminopeptidase-like"/>
</dbReference>
<feature type="binding site" evidence="6">
    <location>
        <position position="113"/>
    </location>
    <ligand>
        <name>a divalent metal cation</name>
        <dbReference type="ChEBI" id="CHEBI:60240"/>
        <label>1</label>
    </ligand>
</feature>
<comment type="subunit">
    <text evidence="6">Monomer.</text>
</comment>
<keyword evidence="2 6" id="KW-0031">Aminopeptidase</keyword>
<keyword evidence="3 6" id="KW-0645">Protease</keyword>
<dbReference type="PANTHER" id="PTHR43330">
    <property type="entry name" value="METHIONINE AMINOPEPTIDASE"/>
    <property type="match status" value="1"/>
</dbReference>
<feature type="domain" description="Peptidase M24" evidence="9">
    <location>
        <begin position="19"/>
        <end position="247"/>
    </location>
</feature>
<dbReference type="PROSITE" id="PS00680">
    <property type="entry name" value="MAP_1"/>
    <property type="match status" value="1"/>
</dbReference>
<feature type="compositionally biased region" description="Basic and acidic residues" evidence="8">
    <location>
        <begin position="259"/>
        <end position="271"/>
    </location>
</feature>
<dbReference type="EMBL" id="RPFW01000001">
    <property type="protein sequence ID" value="TVZ07289.1"/>
    <property type="molecule type" value="Genomic_DNA"/>
</dbReference>
<dbReference type="EC" id="3.4.11.18" evidence="6 7"/>
<dbReference type="GO" id="GO:0070006">
    <property type="term" value="F:metalloaminopeptidase activity"/>
    <property type="evidence" value="ECO:0007669"/>
    <property type="project" value="UniProtKB-UniRule"/>
</dbReference>
<comment type="function">
    <text evidence="1 6">Removes the N-terminal methionine from nascent proteins. The N-terminal methionine is often cleaved when the second residue in the primary sequence is small and uncharged (Met-Ala-, Cys, Gly, Pro, Ser, Thr, or Val). Requires deformylation of the N(alpha)-formylated initiator methionine before it can be hydrolyzed.</text>
</comment>
<dbReference type="Proteomes" id="UP000460272">
    <property type="component" value="Unassembled WGS sequence"/>
</dbReference>
<dbReference type="Gene3D" id="3.90.230.10">
    <property type="entry name" value="Creatinase/methionine aminopeptidase superfamily"/>
    <property type="match status" value="1"/>
</dbReference>
<dbReference type="GO" id="GO:0046872">
    <property type="term" value="F:metal ion binding"/>
    <property type="evidence" value="ECO:0007669"/>
    <property type="project" value="UniProtKB-UniRule"/>
</dbReference>
<proteinExistence type="inferred from homology"/>
<evidence type="ECO:0000256" key="2">
    <source>
        <dbReference type="ARBA" id="ARBA00022438"/>
    </source>
</evidence>
<evidence type="ECO:0000256" key="3">
    <source>
        <dbReference type="ARBA" id="ARBA00022670"/>
    </source>
</evidence>
<dbReference type="InterPro" id="IPR000994">
    <property type="entry name" value="Pept_M24"/>
</dbReference>
<dbReference type="GO" id="GO:0006508">
    <property type="term" value="P:proteolysis"/>
    <property type="evidence" value="ECO:0007669"/>
    <property type="project" value="UniProtKB-KW"/>
</dbReference>
<name>A0A6P2C787_9ACTN</name>
<evidence type="ECO:0000256" key="7">
    <source>
        <dbReference type="RuleBase" id="RU003653"/>
    </source>
</evidence>
<dbReference type="Pfam" id="PF00557">
    <property type="entry name" value="Peptidase_M24"/>
    <property type="match status" value="1"/>
</dbReference>
<feature type="region of interest" description="Disordered" evidence="8">
    <location>
        <begin position="259"/>
        <end position="289"/>
    </location>
</feature>
<keyword evidence="11" id="KW-1185">Reference proteome</keyword>
<evidence type="ECO:0000256" key="6">
    <source>
        <dbReference type="HAMAP-Rule" id="MF_01974"/>
    </source>
</evidence>
<evidence type="ECO:0000313" key="10">
    <source>
        <dbReference type="EMBL" id="TVZ07289.1"/>
    </source>
</evidence>
<feature type="binding site" evidence="6">
    <location>
        <position position="102"/>
    </location>
    <ligand>
        <name>a divalent metal cation</name>
        <dbReference type="ChEBI" id="CHEBI:60240"/>
        <label>1</label>
    </ligand>
</feature>
<dbReference type="SUPFAM" id="SSF55920">
    <property type="entry name" value="Creatinase/aminopeptidase"/>
    <property type="match status" value="1"/>
</dbReference>
<feature type="binding site" evidence="6">
    <location>
        <position position="184"/>
    </location>
    <ligand>
        <name>substrate</name>
    </ligand>
</feature>
<dbReference type="OrthoDB" id="9802055at2"/>
<dbReference type="RefSeq" id="WP_145852094.1">
    <property type="nucleotide sequence ID" value="NZ_RPFW01000001.1"/>
</dbReference>
<sequence length="289" mass="30637">MRLRKEPAIQVKSPEQIDRMHAAGQVVARTLTVLKEAVRPGISTAELDSIAEREIRAAGAVPSFLGYFGFPASICTSLNEQVVHGIPSWDQVLRTGDVISIDCGAILDGWHGDSALSLGVGEIDPADQALLDACQASMWAGIAQAVPGGRLSDISHAVERSVRASGSYGLIQEYTGHGIGTEMHMDPAVRNYGPPGQGPRLRAGMALAIEPMITRGSRHVAELDDGWTVVSVDGSRSAHFEHTVAITPEGPWVLTAREEEKSETGHSERVRLTLRGPAVSVTDGGPDAG</sequence>
<feature type="binding site" evidence="6">
    <location>
        <position position="84"/>
    </location>
    <ligand>
        <name>substrate</name>
    </ligand>
</feature>
<comment type="caution">
    <text evidence="10">The sequence shown here is derived from an EMBL/GenBank/DDBJ whole genome shotgun (WGS) entry which is preliminary data.</text>
</comment>
<evidence type="ECO:0000256" key="5">
    <source>
        <dbReference type="ARBA" id="ARBA00022801"/>
    </source>
</evidence>
<comment type="catalytic activity">
    <reaction evidence="6 7">
        <text>Release of N-terminal amino acids, preferentially methionine, from peptides and arylamides.</text>
        <dbReference type="EC" id="3.4.11.18"/>
    </reaction>
</comment>
<accession>A0A6P2C787</accession>
<comment type="similarity">
    <text evidence="6">Belongs to the peptidase M24A family. Methionine aminopeptidase type 1 subfamily.</text>
</comment>
<dbReference type="NCBIfam" id="TIGR00500">
    <property type="entry name" value="met_pdase_I"/>
    <property type="match status" value="1"/>
</dbReference>
<feature type="binding site" evidence="6">
    <location>
        <position position="210"/>
    </location>
    <ligand>
        <name>a divalent metal cation</name>
        <dbReference type="ChEBI" id="CHEBI:60240"/>
        <label>2</label>
        <note>catalytic</note>
    </ligand>
</feature>
<comment type="cofactor">
    <cofactor evidence="6">
        <name>Co(2+)</name>
        <dbReference type="ChEBI" id="CHEBI:48828"/>
    </cofactor>
    <cofactor evidence="6">
        <name>Zn(2+)</name>
        <dbReference type="ChEBI" id="CHEBI:29105"/>
    </cofactor>
    <cofactor evidence="6">
        <name>Mn(2+)</name>
        <dbReference type="ChEBI" id="CHEBI:29035"/>
    </cofactor>
    <cofactor evidence="6">
        <name>Fe(2+)</name>
        <dbReference type="ChEBI" id="CHEBI:29033"/>
    </cofactor>
    <text evidence="6">Binds 2 divalent metal cations per subunit. Has a high-affinity and a low affinity metal-binding site. The true nature of the physiological cofactor is under debate. The enzyme is active with cobalt, zinc, manganese or divalent iron ions. Most likely, methionine aminopeptidases function as mononuclear Fe(2+)-metalloproteases under physiological conditions, and the catalytically relevant metal-binding site has been assigned to the histidine-containing high-affinity site.</text>
</comment>
<feature type="binding site" evidence="6">
    <location>
        <position position="241"/>
    </location>
    <ligand>
        <name>a divalent metal cation</name>
        <dbReference type="ChEBI" id="CHEBI:60240"/>
        <label>1</label>
    </ligand>
</feature>
<keyword evidence="5 6" id="KW-0378">Hydrolase</keyword>
<reference evidence="10 11" key="1">
    <citation type="submission" date="2018-11" db="EMBL/GenBank/DDBJ databases">
        <title>Trebonia kvetii gen.nov., sp.nov., a novel acidophilic actinobacterium, and proposal of the new actinobacterial family Treboniaceae fam. nov.</title>
        <authorList>
            <person name="Rapoport D."/>
            <person name="Sagova-Mareckova M."/>
            <person name="Sedlacek I."/>
            <person name="Provaznik J."/>
            <person name="Kralova S."/>
            <person name="Pavlinic D."/>
            <person name="Benes V."/>
            <person name="Kopecky J."/>
        </authorList>
    </citation>
    <scope>NUCLEOTIDE SEQUENCE [LARGE SCALE GENOMIC DNA]</scope>
    <source>
        <strain evidence="10 11">15Tr583</strain>
    </source>
</reference>
<dbReference type="AlphaFoldDB" id="A0A6P2C787"/>
<evidence type="ECO:0000313" key="11">
    <source>
        <dbReference type="Proteomes" id="UP000460272"/>
    </source>
</evidence>
<feature type="binding site" evidence="6">
    <location>
        <position position="177"/>
    </location>
    <ligand>
        <name>a divalent metal cation</name>
        <dbReference type="ChEBI" id="CHEBI:60240"/>
        <label>2</label>
        <note>catalytic</note>
    </ligand>
</feature>
<gene>
    <name evidence="6 10" type="primary">map</name>
    <name evidence="10" type="ORF">EAS64_08365</name>
</gene>
<dbReference type="GO" id="GO:0005829">
    <property type="term" value="C:cytosol"/>
    <property type="evidence" value="ECO:0007669"/>
    <property type="project" value="TreeGrafter"/>
</dbReference>
<dbReference type="InterPro" id="IPR001714">
    <property type="entry name" value="Pept_M24_MAP"/>
</dbReference>
<evidence type="ECO:0000256" key="1">
    <source>
        <dbReference type="ARBA" id="ARBA00002521"/>
    </source>
</evidence>
<dbReference type="GO" id="GO:0004239">
    <property type="term" value="F:initiator methionyl aminopeptidase activity"/>
    <property type="evidence" value="ECO:0007669"/>
    <property type="project" value="UniProtKB-UniRule"/>
</dbReference>
<dbReference type="PANTHER" id="PTHR43330:SF27">
    <property type="entry name" value="METHIONINE AMINOPEPTIDASE"/>
    <property type="match status" value="1"/>
</dbReference>
<evidence type="ECO:0000256" key="4">
    <source>
        <dbReference type="ARBA" id="ARBA00022723"/>
    </source>
</evidence>
<protein>
    <recommendedName>
        <fullName evidence="6 7">Methionine aminopeptidase</fullName>
        <shortName evidence="6">MAP</shortName>
        <shortName evidence="6">MetAP</shortName>
        <ecNumber evidence="6 7">3.4.11.18</ecNumber>
    </recommendedName>
    <alternativeName>
        <fullName evidence="6">Peptidase M</fullName>
    </alternativeName>
</protein>
<keyword evidence="4 6" id="KW-0479">Metal-binding</keyword>
<dbReference type="InterPro" id="IPR002467">
    <property type="entry name" value="Pept_M24A_MAP1"/>
</dbReference>
<evidence type="ECO:0000259" key="9">
    <source>
        <dbReference type="Pfam" id="PF00557"/>
    </source>
</evidence>
<organism evidence="10 11">
    <name type="scientific">Trebonia kvetii</name>
    <dbReference type="NCBI Taxonomy" id="2480626"/>
    <lineage>
        <taxon>Bacteria</taxon>
        <taxon>Bacillati</taxon>
        <taxon>Actinomycetota</taxon>
        <taxon>Actinomycetes</taxon>
        <taxon>Streptosporangiales</taxon>
        <taxon>Treboniaceae</taxon>
        <taxon>Trebonia</taxon>
    </lineage>
</organism>